<feature type="domain" description="Reverse transcriptase Ty1/copia-type" evidence="1">
    <location>
        <begin position="11"/>
        <end position="139"/>
    </location>
</feature>
<evidence type="ECO:0000313" key="3">
    <source>
        <dbReference type="Proteomes" id="UP000075243"/>
    </source>
</evidence>
<keyword evidence="3" id="KW-1185">Reference proteome</keyword>
<dbReference type="SUPFAM" id="SSF56672">
    <property type="entry name" value="DNA/RNA polymerases"/>
    <property type="match status" value="1"/>
</dbReference>
<evidence type="ECO:0000259" key="1">
    <source>
        <dbReference type="Pfam" id="PF07727"/>
    </source>
</evidence>
<evidence type="ECO:0000313" key="2">
    <source>
        <dbReference type="EMBL" id="KYP36808.1"/>
    </source>
</evidence>
<dbReference type="InterPro" id="IPR043502">
    <property type="entry name" value="DNA/RNA_pol_sf"/>
</dbReference>
<proteinExistence type="predicted"/>
<reference evidence="2" key="1">
    <citation type="journal article" date="2012" name="Nat. Biotechnol.">
        <title>Draft genome sequence of pigeonpea (Cajanus cajan), an orphan legume crop of resource-poor farmers.</title>
        <authorList>
            <person name="Varshney R.K."/>
            <person name="Chen W."/>
            <person name="Li Y."/>
            <person name="Bharti A.K."/>
            <person name="Saxena R.K."/>
            <person name="Schlueter J.A."/>
            <person name="Donoghue M.T."/>
            <person name="Azam S."/>
            <person name="Fan G."/>
            <person name="Whaley A.M."/>
            <person name="Farmer A.D."/>
            <person name="Sheridan J."/>
            <person name="Iwata A."/>
            <person name="Tuteja R."/>
            <person name="Penmetsa R.V."/>
            <person name="Wu W."/>
            <person name="Upadhyaya H.D."/>
            <person name="Yang S.P."/>
            <person name="Shah T."/>
            <person name="Saxena K.B."/>
            <person name="Michael T."/>
            <person name="McCombie W.R."/>
            <person name="Yang B."/>
            <person name="Zhang G."/>
            <person name="Yang H."/>
            <person name="Wang J."/>
            <person name="Spillane C."/>
            <person name="Cook D.R."/>
            <person name="May G.D."/>
            <person name="Xu X."/>
            <person name="Jackson S.A."/>
        </authorList>
    </citation>
    <scope>NUCLEOTIDE SEQUENCE [LARGE SCALE GENOMIC DNA]</scope>
</reference>
<protein>
    <submittedName>
        <fullName evidence="2">Retrovirus-related Pol polyprotein from transposon TNT 1-94</fullName>
    </submittedName>
</protein>
<name>A0A151R2I2_CAJCA</name>
<dbReference type="Pfam" id="PF07727">
    <property type="entry name" value="RVT_2"/>
    <property type="match status" value="1"/>
</dbReference>
<organism evidence="2 3">
    <name type="scientific">Cajanus cajan</name>
    <name type="common">Pigeon pea</name>
    <name type="synonym">Cajanus indicus</name>
    <dbReference type="NCBI Taxonomy" id="3821"/>
    <lineage>
        <taxon>Eukaryota</taxon>
        <taxon>Viridiplantae</taxon>
        <taxon>Streptophyta</taxon>
        <taxon>Embryophyta</taxon>
        <taxon>Tracheophyta</taxon>
        <taxon>Spermatophyta</taxon>
        <taxon>Magnoliopsida</taxon>
        <taxon>eudicotyledons</taxon>
        <taxon>Gunneridae</taxon>
        <taxon>Pentapetalae</taxon>
        <taxon>rosids</taxon>
        <taxon>fabids</taxon>
        <taxon>Fabales</taxon>
        <taxon>Fabaceae</taxon>
        <taxon>Papilionoideae</taxon>
        <taxon>50 kb inversion clade</taxon>
        <taxon>NPAAA clade</taxon>
        <taxon>indigoferoid/millettioid clade</taxon>
        <taxon>Phaseoleae</taxon>
        <taxon>Cajanus</taxon>
    </lineage>
</organism>
<dbReference type="OMA" id="CATIRVS"/>
<dbReference type="Gramene" id="C.cajan_37654.t">
    <property type="protein sequence ID" value="C.cajan_37654.t.cds1"/>
    <property type="gene ID" value="C.cajan_37654"/>
</dbReference>
<dbReference type="EMBL" id="KQ484171">
    <property type="protein sequence ID" value="KYP36808.1"/>
    <property type="molecule type" value="Genomic_DNA"/>
</dbReference>
<accession>A0A151R2I2</accession>
<gene>
    <name evidence="2" type="ORF">KK1_042046</name>
</gene>
<sequence length="148" mass="16941">MQSEYTALMNNNTWSLVDLPPHRHTVGCKWVFSIKENVDGSINRYKARLVAKGFHQQQGLDFTETFSPVIKLVTIRIILTLAITNHWDIQQIDVNNAFLNGHLTEDIYMEQPPGFEVSNKKLVCKLNRALYGLKQAPFAPVWICAQQV</sequence>
<dbReference type="AlphaFoldDB" id="A0A151R2I2"/>
<dbReference type="InterPro" id="IPR013103">
    <property type="entry name" value="RVT_2"/>
</dbReference>
<dbReference type="Proteomes" id="UP000075243">
    <property type="component" value="Unassembled WGS sequence"/>
</dbReference>